<dbReference type="OrthoDB" id="1723750at2759"/>
<dbReference type="Pfam" id="PF10294">
    <property type="entry name" value="Methyltransf_16"/>
    <property type="match status" value="1"/>
</dbReference>
<keyword evidence="6 10" id="KW-0808">Transferase</keyword>
<evidence type="ECO:0000256" key="6">
    <source>
        <dbReference type="ARBA" id="ARBA00022679"/>
    </source>
</evidence>
<evidence type="ECO:0000256" key="4">
    <source>
        <dbReference type="ARBA" id="ARBA00022490"/>
    </source>
</evidence>
<keyword evidence="5 10" id="KW-0489">Methyltransferase</keyword>
<evidence type="ECO:0000256" key="1">
    <source>
        <dbReference type="ARBA" id="ARBA00004123"/>
    </source>
</evidence>
<dbReference type="GO" id="GO:0032259">
    <property type="term" value="P:methylation"/>
    <property type="evidence" value="ECO:0007669"/>
    <property type="project" value="UniProtKB-KW"/>
</dbReference>
<dbReference type="AlphaFoldDB" id="A0A443SH07"/>
<name>A0A443SH07_9ACAR</name>
<evidence type="ECO:0000256" key="3">
    <source>
        <dbReference type="ARBA" id="ARBA00012533"/>
    </source>
</evidence>
<dbReference type="Gene3D" id="3.40.50.150">
    <property type="entry name" value="Vaccinia Virus protein VP39"/>
    <property type="match status" value="1"/>
</dbReference>
<dbReference type="EC" id="2.1.1.85" evidence="3"/>
<dbReference type="PANTHER" id="PTHR14614:SF39">
    <property type="entry name" value="HISTIDINE PROTEIN METHYLTRANSFERASE 1 HOMOLOG"/>
    <property type="match status" value="1"/>
</dbReference>
<keyword evidence="7" id="KW-0949">S-adenosyl-L-methionine</keyword>
<evidence type="ECO:0000256" key="7">
    <source>
        <dbReference type="ARBA" id="ARBA00022691"/>
    </source>
</evidence>
<evidence type="ECO:0000313" key="10">
    <source>
        <dbReference type="EMBL" id="RWS26808.1"/>
    </source>
</evidence>
<evidence type="ECO:0000313" key="11">
    <source>
        <dbReference type="Proteomes" id="UP000288716"/>
    </source>
</evidence>
<protein>
    <recommendedName>
        <fullName evidence="3">protein-histidine N-methyltransferase</fullName>
        <ecNumber evidence="3">2.1.1.85</ecNumber>
    </recommendedName>
</protein>
<dbReference type="Proteomes" id="UP000288716">
    <property type="component" value="Unassembled WGS sequence"/>
</dbReference>
<proteinExistence type="inferred from homology"/>
<dbReference type="InterPro" id="IPR019410">
    <property type="entry name" value="Methyltransf_16"/>
</dbReference>
<dbReference type="InterPro" id="IPR029063">
    <property type="entry name" value="SAM-dependent_MTases_sf"/>
</dbReference>
<dbReference type="PANTHER" id="PTHR14614">
    <property type="entry name" value="HEPATOCELLULAR CARCINOMA-ASSOCIATED ANTIGEN"/>
    <property type="match status" value="1"/>
</dbReference>
<sequence>MRAEVSGEVMQIEIPDENFFSKVRSLEEQASDSVRLIKVSQSRLKCLSPKGTKRFICEQNTNPESVLGLHSNSDLMPGIYEGGFKIWECSHDLLQYLDTHVYISDTTSVLEIGCGAGLLGIYSLTKGARSVHFQDFNSDVLKWFTLPNVALNIPAISENMGETINTKCKFFAGDWKLVNDKVVASGMKYDLILTSETIYNAENHSILVELIKNCLSENGVAFVAAKSYYFGVGGGILDFQQFIQSDPRLICEECFASESTIPRIIIKINFKQ</sequence>
<evidence type="ECO:0000256" key="2">
    <source>
        <dbReference type="ARBA" id="ARBA00004496"/>
    </source>
</evidence>
<dbReference type="GO" id="GO:0005737">
    <property type="term" value="C:cytoplasm"/>
    <property type="evidence" value="ECO:0007669"/>
    <property type="project" value="UniProtKB-SubCell"/>
</dbReference>
<comment type="similarity">
    <text evidence="9">Belongs to the methyltransferase superfamily. METTL18 family.</text>
</comment>
<keyword evidence="11" id="KW-1185">Reference proteome</keyword>
<dbReference type="STRING" id="299467.A0A443SH07"/>
<dbReference type="EMBL" id="NCKV01002459">
    <property type="protein sequence ID" value="RWS26808.1"/>
    <property type="molecule type" value="Genomic_DNA"/>
</dbReference>
<evidence type="ECO:0000256" key="8">
    <source>
        <dbReference type="ARBA" id="ARBA00023242"/>
    </source>
</evidence>
<dbReference type="VEuPathDB" id="VectorBase:LDEU005231"/>
<dbReference type="GO" id="GO:0018064">
    <property type="term" value="F:protein-L-histidine N-tele-methyltransferase activity"/>
    <property type="evidence" value="ECO:0007669"/>
    <property type="project" value="UniProtKB-EC"/>
</dbReference>
<keyword evidence="4" id="KW-0963">Cytoplasm</keyword>
<comment type="caution">
    <text evidence="10">The sequence shown here is derived from an EMBL/GenBank/DDBJ whole genome shotgun (WGS) entry which is preliminary data.</text>
</comment>
<accession>A0A443SH07</accession>
<keyword evidence="8" id="KW-0539">Nucleus</keyword>
<dbReference type="SUPFAM" id="SSF53335">
    <property type="entry name" value="S-adenosyl-L-methionine-dependent methyltransferases"/>
    <property type="match status" value="1"/>
</dbReference>
<evidence type="ECO:0000256" key="5">
    <source>
        <dbReference type="ARBA" id="ARBA00022603"/>
    </source>
</evidence>
<comment type="subcellular location">
    <subcellularLocation>
        <location evidence="2">Cytoplasm</location>
    </subcellularLocation>
    <subcellularLocation>
        <location evidence="1">Nucleus</location>
    </subcellularLocation>
</comment>
<dbReference type="GO" id="GO:0005634">
    <property type="term" value="C:nucleus"/>
    <property type="evidence" value="ECO:0007669"/>
    <property type="project" value="UniProtKB-SubCell"/>
</dbReference>
<organism evidence="10 11">
    <name type="scientific">Leptotrombidium deliense</name>
    <dbReference type="NCBI Taxonomy" id="299467"/>
    <lineage>
        <taxon>Eukaryota</taxon>
        <taxon>Metazoa</taxon>
        <taxon>Ecdysozoa</taxon>
        <taxon>Arthropoda</taxon>
        <taxon>Chelicerata</taxon>
        <taxon>Arachnida</taxon>
        <taxon>Acari</taxon>
        <taxon>Acariformes</taxon>
        <taxon>Trombidiformes</taxon>
        <taxon>Prostigmata</taxon>
        <taxon>Anystina</taxon>
        <taxon>Parasitengona</taxon>
        <taxon>Trombiculoidea</taxon>
        <taxon>Trombiculidae</taxon>
        <taxon>Leptotrombidium</taxon>
    </lineage>
</organism>
<evidence type="ECO:0000256" key="9">
    <source>
        <dbReference type="ARBA" id="ARBA00038126"/>
    </source>
</evidence>
<reference evidence="10 11" key="1">
    <citation type="journal article" date="2018" name="Gigascience">
        <title>Genomes of trombidid mites reveal novel predicted allergens and laterally-transferred genes associated with secondary metabolism.</title>
        <authorList>
            <person name="Dong X."/>
            <person name="Chaisiri K."/>
            <person name="Xia D."/>
            <person name="Armstrong S.D."/>
            <person name="Fang Y."/>
            <person name="Donnelly M.J."/>
            <person name="Kadowaki T."/>
            <person name="McGarry J.W."/>
            <person name="Darby A.C."/>
            <person name="Makepeace B.L."/>
        </authorList>
    </citation>
    <scope>NUCLEOTIDE SEQUENCE [LARGE SCALE GENOMIC DNA]</scope>
    <source>
        <strain evidence="10">UoL-UT</strain>
    </source>
</reference>
<gene>
    <name evidence="10" type="ORF">B4U80_02010</name>
</gene>